<dbReference type="PROSITE" id="PS00455">
    <property type="entry name" value="AMP_BINDING"/>
    <property type="match status" value="1"/>
</dbReference>
<dbReference type="Gene3D" id="1.10.1200.10">
    <property type="entry name" value="ACP-like"/>
    <property type="match status" value="1"/>
</dbReference>
<keyword evidence="5" id="KW-1185">Reference proteome</keyword>
<dbReference type="PROSITE" id="PS00012">
    <property type="entry name" value="PHOSPHOPANTETHEINE"/>
    <property type="match status" value="1"/>
</dbReference>
<dbReference type="InterPro" id="IPR042099">
    <property type="entry name" value="ANL_N_sf"/>
</dbReference>
<dbReference type="OrthoDB" id="429813at2759"/>
<dbReference type="InterPro" id="IPR036736">
    <property type="entry name" value="ACP-like_sf"/>
</dbReference>
<dbReference type="SUPFAM" id="SSF47336">
    <property type="entry name" value="ACP-like"/>
    <property type="match status" value="1"/>
</dbReference>
<dbReference type="Pfam" id="PF00550">
    <property type="entry name" value="PP-binding"/>
    <property type="match status" value="1"/>
</dbReference>
<dbReference type="SUPFAM" id="SSF56801">
    <property type="entry name" value="Acetyl-CoA synthetase-like"/>
    <property type="match status" value="1"/>
</dbReference>
<evidence type="ECO:0000256" key="1">
    <source>
        <dbReference type="ARBA" id="ARBA00022450"/>
    </source>
</evidence>
<feature type="domain" description="Carrier" evidence="3">
    <location>
        <begin position="585"/>
        <end position="669"/>
    </location>
</feature>
<dbReference type="Pfam" id="PF00501">
    <property type="entry name" value="AMP-binding"/>
    <property type="match status" value="1"/>
</dbReference>
<dbReference type="InterPro" id="IPR000873">
    <property type="entry name" value="AMP-dep_synth/lig_dom"/>
</dbReference>
<evidence type="ECO:0000256" key="2">
    <source>
        <dbReference type="ARBA" id="ARBA00022553"/>
    </source>
</evidence>
<dbReference type="Pfam" id="PF23562">
    <property type="entry name" value="AMP-binding_C_3"/>
    <property type="match status" value="1"/>
</dbReference>
<protein>
    <recommendedName>
        <fullName evidence="3">Carrier domain-containing protein</fullName>
    </recommendedName>
</protein>
<evidence type="ECO:0000313" key="5">
    <source>
        <dbReference type="Proteomes" id="UP000297716"/>
    </source>
</evidence>
<dbReference type="InterPro" id="IPR006162">
    <property type="entry name" value="Ppantetheine_attach_site"/>
</dbReference>
<dbReference type="Gene3D" id="3.40.50.720">
    <property type="entry name" value="NAD(P)-binding Rossmann-like Domain"/>
    <property type="match status" value="2"/>
</dbReference>
<dbReference type="PANTHER" id="PTHR43439">
    <property type="entry name" value="PHENYLACETATE-COENZYME A LIGASE"/>
    <property type="match status" value="1"/>
</dbReference>
<gene>
    <name evidence="4" type="ORF">E0Z10_g10232</name>
</gene>
<dbReference type="InterPro" id="IPR051414">
    <property type="entry name" value="Adenylate-forming_Reductase"/>
</dbReference>
<sequence>MAHISTFRRPHFDPQVLLRHAASPPCTDDNITDDNITDDNITDDNISSLPDLIRFNAKNNPNHIFCLQTKNSTQNKASSGYCYSATPITFEALQNAVTSCAHWITKNVLLLTAEARKSENTPIALYFESDVGLFLHLSAVLTLNVPVLLISARLSASSVLHLLESTGAAALLVSPKTRRSLDKSIDQRVAIITVEPYRVFIPVVVSARKDDGRASSSLILHSSGTTGYPKPIYLSHRYLLGYAACHDFSTSQHLYWVNLSTLPLYHGFGLLAPCLGLSVGLTTCFPPPSLIPAAQSTLDLIRTFEAKSLMTVPSIIDDIYSLPSVQDADAFTILRSLHFLAIGGGALNPEHGARLAKERIKLINHYGVTEIGAVTPIFCSGADYDWRFLRLRSDLGLELRPIPSSAYFRLVGTPPGGGDEPFEVQDQLERNWNSSEQYVEVCILGRTDDVLTLETGEKVMPQKLESMILRDPRILAAVCVGTGQFEVVVLVELADNGSDLEEASNVRDSVWDLVLGINPLLDRHAQLSSKHSIIILPAGKKIPRSDKGSVMRREVTEVFSVEIDAAYSALEWTDSNDAEYLADPDNVEAWISAAVRSVLGQGSNKNSWAIGREDDFFEFGMDSIQAVRLARSLAAVRRDVDGQLRVMLDKFLERLSSIALKTAAVMSPRSVVLLTGLTGTIGTHTVAQLARDPSVKQIICPIRRSDPVATAPGEAVDSDRKLATKLRGALASQGVELDTSAWEKIKVVDAELLTRDPCLEREGAAEGDAASQRPLLSAFASDVTHICHLAWPMDFNRTVDSFRVHIDLILNLLDLAANATCTRQHGTAAQPRLFGGVNPGVSRGGSFGRDAYGVWKTNEHMPILVQASQKVGAFPDVRGTISWLPADHAARSLVDILLHDGDMGCRFMHLENPIRQSMQDVIAIMGDELGLARPYTLPLDEWIVKATELGAIRSLEGFFTDHYLDLAQGSVSLATDRARSVSQTLRS</sequence>
<dbReference type="AlphaFoldDB" id="A0A4Z0Y435"/>
<dbReference type="PANTHER" id="PTHR43439:SF2">
    <property type="entry name" value="ENZYME, PUTATIVE (JCVI)-RELATED"/>
    <property type="match status" value="1"/>
</dbReference>
<dbReference type="Proteomes" id="UP000297716">
    <property type="component" value="Unassembled WGS sequence"/>
</dbReference>
<comment type="caution">
    <text evidence="4">The sequence shown here is derived from an EMBL/GenBank/DDBJ whole genome shotgun (WGS) entry which is preliminary data.</text>
</comment>
<keyword evidence="1" id="KW-0596">Phosphopantetheine</keyword>
<reference evidence="4 5" key="1">
    <citation type="submission" date="2019-03" db="EMBL/GenBank/DDBJ databases">
        <title>Draft genome sequence of Xylaria hypoxylon DSM 108379, a ubiquitous saprotrophic-parasitic fungi on hardwood.</title>
        <authorList>
            <person name="Buettner E."/>
            <person name="Leonhardt S."/>
            <person name="Gebauer A.M."/>
            <person name="Liers C."/>
            <person name="Hofrichter M."/>
            <person name="Kellner H."/>
        </authorList>
    </citation>
    <scope>NUCLEOTIDE SEQUENCE [LARGE SCALE GENOMIC DNA]</scope>
    <source>
        <strain evidence="4 5">DSM 108379</strain>
    </source>
</reference>
<dbReference type="Gene3D" id="3.40.50.12780">
    <property type="entry name" value="N-terminal domain of ligase-like"/>
    <property type="match status" value="1"/>
</dbReference>
<keyword evidence="2" id="KW-0597">Phosphoprotein</keyword>
<organism evidence="4 5">
    <name type="scientific">Xylaria hypoxylon</name>
    <dbReference type="NCBI Taxonomy" id="37992"/>
    <lineage>
        <taxon>Eukaryota</taxon>
        <taxon>Fungi</taxon>
        <taxon>Dikarya</taxon>
        <taxon>Ascomycota</taxon>
        <taxon>Pezizomycotina</taxon>
        <taxon>Sordariomycetes</taxon>
        <taxon>Xylariomycetidae</taxon>
        <taxon>Xylariales</taxon>
        <taxon>Xylariaceae</taxon>
        <taxon>Xylaria</taxon>
    </lineage>
</organism>
<evidence type="ECO:0000313" key="4">
    <source>
        <dbReference type="EMBL" id="TGJ78534.1"/>
    </source>
</evidence>
<dbReference type="InterPro" id="IPR009081">
    <property type="entry name" value="PP-bd_ACP"/>
</dbReference>
<dbReference type="STRING" id="37992.A0A4Z0Y435"/>
<dbReference type="InterPro" id="IPR020845">
    <property type="entry name" value="AMP-binding_CS"/>
</dbReference>
<dbReference type="EMBL" id="SKBN01000379">
    <property type="protein sequence ID" value="TGJ78534.1"/>
    <property type="molecule type" value="Genomic_DNA"/>
</dbReference>
<proteinExistence type="predicted"/>
<dbReference type="InterPro" id="IPR036291">
    <property type="entry name" value="NAD(P)-bd_dom_sf"/>
</dbReference>
<evidence type="ECO:0000259" key="3">
    <source>
        <dbReference type="PROSITE" id="PS50075"/>
    </source>
</evidence>
<dbReference type="PROSITE" id="PS50075">
    <property type="entry name" value="CARRIER"/>
    <property type="match status" value="1"/>
</dbReference>
<accession>A0A4Z0Y435</accession>
<name>A0A4Z0Y435_9PEZI</name>
<dbReference type="SUPFAM" id="SSF51735">
    <property type="entry name" value="NAD(P)-binding Rossmann-fold domains"/>
    <property type="match status" value="1"/>
</dbReference>